<organism evidence="3 4">
    <name type="scientific">Tamaricihabitans halophyticus</name>
    <dbReference type="NCBI Taxonomy" id="1262583"/>
    <lineage>
        <taxon>Bacteria</taxon>
        <taxon>Bacillati</taxon>
        <taxon>Actinomycetota</taxon>
        <taxon>Actinomycetes</taxon>
        <taxon>Pseudonocardiales</taxon>
        <taxon>Pseudonocardiaceae</taxon>
        <taxon>Tamaricihabitans</taxon>
    </lineage>
</organism>
<comment type="caution">
    <text evidence="3">The sequence shown here is derived from an EMBL/GenBank/DDBJ whole genome shotgun (WGS) entry which is preliminary data.</text>
</comment>
<keyword evidence="1" id="KW-1133">Transmembrane helix</keyword>
<feature type="transmembrane region" description="Helical" evidence="1">
    <location>
        <begin position="33"/>
        <end position="51"/>
    </location>
</feature>
<dbReference type="InterPro" id="IPR046675">
    <property type="entry name" value="DUF6545"/>
</dbReference>
<evidence type="ECO:0000259" key="2">
    <source>
        <dbReference type="Pfam" id="PF20182"/>
    </source>
</evidence>
<keyword evidence="1" id="KW-0812">Transmembrane</keyword>
<feature type="transmembrane region" description="Helical" evidence="1">
    <location>
        <begin position="104"/>
        <end position="122"/>
    </location>
</feature>
<feature type="transmembrane region" description="Helical" evidence="1">
    <location>
        <begin position="6"/>
        <end position="24"/>
    </location>
</feature>
<dbReference type="RefSeq" id="WP_165912982.1">
    <property type="nucleotide sequence ID" value="NZ_SLXQ01000007.1"/>
</dbReference>
<dbReference type="InterPro" id="IPR050039">
    <property type="entry name" value="MAB_1171c-like"/>
</dbReference>
<dbReference type="EMBL" id="SLXQ01000007">
    <property type="protein sequence ID" value="TCP50784.1"/>
    <property type="molecule type" value="Genomic_DNA"/>
</dbReference>
<accession>A0A4R2QPB6</accession>
<dbReference type="NCBIfam" id="NF042915">
    <property type="entry name" value="MAB_1171c_fam"/>
    <property type="match status" value="1"/>
</dbReference>
<dbReference type="Pfam" id="PF20182">
    <property type="entry name" value="DUF6545"/>
    <property type="match status" value="1"/>
</dbReference>
<dbReference type="Proteomes" id="UP000294911">
    <property type="component" value="Unassembled WGS sequence"/>
</dbReference>
<sequence>MNAEWLLSLAQGVLLGAALLWKLYQLSRAPYDVPLRIVTACLACAAAAYPVGLLNSSLRASGSASLWLELLHYALLCAVIYAIACFFIFAALGPERAARRARSAAVPLIVAVVLMTVLTAATPEGTGTRDYATSTVSLFYLVADSYLCFGLVMGLVWARRCARGAGGWLAHGLLLTSIGCAALIVGCGLLMTSVVVNWTGGELPAIYYAVVSLLMLPAILLFIVGVSYPGLRMRLAAARIWLQHLVGYHQLRPLWIELHRYFPEDALGRVPTSPLRDLLSLRGVHRRYYRRVIECRDGLVRISPYLGVIQERTETTRGLAGQLREALHAYAAGSNAPDQAVAIAVPDTDDLESDVRALRALSAELRVEQAATAVRLG</sequence>
<feature type="transmembrane region" description="Helical" evidence="1">
    <location>
        <begin position="169"/>
        <end position="194"/>
    </location>
</feature>
<feature type="domain" description="DUF6545" evidence="2">
    <location>
        <begin position="241"/>
        <end position="366"/>
    </location>
</feature>
<gene>
    <name evidence="3" type="ORF">EV191_10744</name>
</gene>
<dbReference type="AlphaFoldDB" id="A0A4R2QPB6"/>
<feature type="transmembrane region" description="Helical" evidence="1">
    <location>
        <begin position="137"/>
        <end position="157"/>
    </location>
</feature>
<feature type="transmembrane region" description="Helical" evidence="1">
    <location>
        <begin position="206"/>
        <end position="231"/>
    </location>
</feature>
<protein>
    <recommendedName>
        <fullName evidence="2">DUF6545 domain-containing protein</fullName>
    </recommendedName>
</protein>
<feature type="transmembrane region" description="Helical" evidence="1">
    <location>
        <begin position="71"/>
        <end position="92"/>
    </location>
</feature>
<keyword evidence="4" id="KW-1185">Reference proteome</keyword>
<name>A0A4R2QPB6_9PSEU</name>
<proteinExistence type="predicted"/>
<reference evidence="3 4" key="1">
    <citation type="submission" date="2019-03" db="EMBL/GenBank/DDBJ databases">
        <title>Genomic Encyclopedia of Type Strains, Phase IV (KMG-IV): sequencing the most valuable type-strain genomes for metagenomic binning, comparative biology and taxonomic classification.</title>
        <authorList>
            <person name="Goeker M."/>
        </authorList>
    </citation>
    <scope>NUCLEOTIDE SEQUENCE [LARGE SCALE GENOMIC DNA]</scope>
    <source>
        <strain evidence="3 4">DSM 45765</strain>
    </source>
</reference>
<evidence type="ECO:0000313" key="4">
    <source>
        <dbReference type="Proteomes" id="UP000294911"/>
    </source>
</evidence>
<evidence type="ECO:0000313" key="3">
    <source>
        <dbReference type="EMBL" id="TCP50784.1"/>
    </source>
</evidence>
<evidence type="ECO:0000256" key="1">
    <source>
        <dbReference type="SAM" id="Phobius"/>
    </source>
</evidence>
<keyword evidence="1" id="KW-0472">Membrane</keyword>